<dbReference type="Pfam" id="PF14559">
    <property type="entry name" value="TPR_19"/>
    <property type="match status" value="1"/>
</dbReference>
<dbReference type="RefSeq" id="WP_353071076.1">
    <property type="nucleotide sequence ID" value="NZ_CP132938.1"/>
</dbReference>
<evidence type="ECO:0000313" key="5">
    <source>
        <dbReference type="EMBL" id="XCB20698.1"/>
    </source>
</evidence>
<evidence type="ECO:0000256" key="3">
    <source>
        <dbReference type="PROSITE-ProRule" id="PRU00339"/>
    </source>
</evidence>
<gene>
    <name evidence="5" type="ORF">RBB81_13980</name>
</gene>
<feature type="repeat" description="TPR" evidence="3">
    <location>
        <begin position="110"/>
        <end position="143"/>
    </location>
</feature>
<dbReference type="InterPro" id="IPR011990">
    <property type="entry name" value="TPR-like_helical_dom_sf"/>
</dbReference>
<dbReference type="PANTHER" id="PTHR45586">
    <property type="entry name" value="TPR REPEAT-CONTAINING PROTEIN PA4667"/>
    <property type="match status" value="1"/>
</dbReference>
<dbReference type="PANTHER" id="PTHR45586:SF1">
    <property type="entry name" value="LIPOPOLYSACCHARIDE ASSEMBLY PROTEIN B"/>
    <property type="match status" value="1"/>
</dbReference>
<keyword evidence="4" id="KW-0732">Signal</keyword>
<dbReference type="AlphaFoldDB" id="A0AAU7YVU9"/>
<feature type="chain" id="PRO_5043638894" evidence="4">
    <location>
        <begin position="24"/>
        <end position="481"/>
    </location>
</feature>
<proteinExistence type="predicted"/>
<dbReference type="PROSITE" id="PS50005">
    <property type="entry name" value="TPR"/>
    <property type="match status" value="5"/>
</dbReference>
<dbReference type="PROSITE" id="PS50293">
    <property type="entry name" value="TPR_REGION"/>
    <property type="match status" value="1"/>
</dbReference>
<organism evidence="5">
    <name type="scientific">Tunturiibacter gelidiferens</name>
    <dbReference type="NCBI Taxonomy" id="3069689"/>
    <lineage>
        <taxon>Bacteria</taxon>
        <taxon>Pseudomonadati</taxon>
        <taxon>Acidobacteriota</taxon>
        <taxon>Terriglobia</taxon>
        <taxon>Terriglobales</taxon>
        <taxon>Acidobacteriaceae</taxon>
        <taxon>Tunturiibacter</taxon>
    </lineage>
</organism>
<feature type="repeat" description="TPR" evidence="3">
    <location>
        <begin position="278"/>
        <end position="311"/>
    </location>
</feature>
<feature type="repeat" description="TPR" evidence="3">
    <location>
        <begin position="76"/>
        <end position="109"/>
    </location>
</feature>
<reference evidence="5" key="2">
    <citation type="journal article" date="2024" name="Environ. Microbiol.">
        <title>Genome analysis and description of Tunturibacter gen. nov. expands the diversity of Terriglobia in tundra soils.</title>
        <authorList>
            <person name="Messyasz A."/>
            <person name="Mannisto M.K."/>
            <person name="Kerkhof L.J."/>
            <person name="Haggblom M.M."/>
        </authorList>
    </citation>
    <scope>NUCLEOTIDE SEQUENCE</scope>
    <source>
        <strain evidence="5">M8UP39</strain>
    </source>
</reference>
<dbReference type="Pfam" id="PF13432">
    <property type="entry name" value="TPR_16"/>
    <property type="match status" value="2"/>
</dbReference>
<dbReference type="SUPFAM" id="SSF48452">
    <property type="entry name" value="TPR-like"/>
    <property type="match status" value="2"/>
</dbReference>
<dbReference type="InterPro" id="IPR051012">
    <property type="entry name" value="CellSynth/LPSAsmb/PSIAsmb"/>
</dbReference>
<keyword evidence="1" id="KW-0677">Repeat</keyword>
<evidence type="ECO:0000256" key="2">
    <source>
        <dbReference type="ARBA" id="ARBA00022803"/>
    </source>
</evidence>
<dbReference type="KEGG" id="tgi:RBB81_13980"/>
<feature type="repeat" description="TPR" evidence="3">
    <location>
        <begin position="388"/>
        <end position="421"/>
    </location>
</feature>
<reference evidence="5" key="1">
    <citation type="submission" date="2023-08" db="EMBL/GenBank/DDBJ databases">
        <authorList>
            <person name="Messyasz A."/>
            <person name="Mannisto M.K."/>
            <person name="Kerkhof L.J."/>
            <person name="Haggblom M."/>
        </authorList>
    </citation>
    <scope>NUCLEOTIDE SEQUENCE</scope>
    <source>
        <strain evidence="5">M8UP39</strain>
    </source>
</reference>
<feature type="repeat" description="TPR" evidence="3">
    <location>
        <begin position="211"/>
        <end position="244"/>
    </location>
</feature>
<name>A0AAU7YVU9_9BACT</name>
<evidence type="ECO:0000256" key="4">
    <source>
        <dbReference type="SAM" id="SignalP"/>
    </source>
</evidence>
<dbReference type="Pfam" id="PF13181">
    <property type="entry name" value="TPR_8"/>
    <property type="match status" value="1"/>
</dbReference>
<dbReference type="SMART" id="SM00028">
    <property type="entry name" value="TPR"/>
    <property type="match status" value="7"/>
</dbReference>
<dbReference type="EMBL" id="CP132938">
    <property type="protein sequence ID" value="XCB20698.1"/>
    <property type="molecule type" value="Genomic_DNA"/>
</dbReference>
<dbReference type="Gene3D" id="1.25.40.10">
    <property type="entry name" value="Tetratricopeptide repeat domain"/>
    <property type="match status" value="3"/>
</dbReference>
<accession>A0AAU7YVU9</accession>
<dbReference type="Pfam" id="PF13414">
    <property type="entry name" value="TPR_11"/>
    <property type="match status" value="1"/>
</dbReference>
<evidence type="ECO:0000256" key="1">
    <source>
        <dbReference type="ARBA" id="ARBA00022737"/>
    </source>
</evidence>
<keyword evidence="2 3" id="KW-0802">TPR repeat</keyword>
<protein>
    <submittedName>
        <fullName evidence="5">Tetratricopeptide repeat protein</fullName>
    </submittedName>
</protein>
<sequence length="481" mass="53828">MSKAHQLRLVVLCGWFLLCAAFAVRNSKAEALAAQDGPSQNLDRQFQSAVAQYHAGKYTEAAVQLESILPSVPKSFEVREILGLTYAALSENEKAVEQLAIAVRLKPDLGAARTNLATALASSGKLELAEAQFRRALALEPGDFGANHNLADFYLQTNRIANALPLLEQAQRINPSSYSNGYDLALVYFLMGRLEDARQLVQNMVKQKNTGELHNLLGQIEEKDGRYLQAANEFQIAAQMDPSEDNLFAWGSELLLHRTYEPAIDVFQQATRHYPNSPRLLIGLGMALYSQGRYEESIKSLLTAADLDPTDARCYLFLSKSYLSSPNQADDVIERFRRYSELQPDNALAKYYYAVSLWKGKRLEGPSVDFRAVESLLHKAIALDGTLADAHLQLGILYADQHELSKSLPEYRRALELNPSLPDAHYRLGQYYVRAGQKDHAREEFALYQRLQAQHMAAVDKERAEVQQFVYSAKPGSVTKP</sequence>
<feature type="signal peptide" evidence="4">
    <location>
        <begin position="1"/>
        <end position="23"/>
    </location>
</feature>
<dbReference type="InterPro" id="IPR019734">
    <property type="entry name" value="TPR_rpt"/>
</dbReference>